<name>A0A1H8U987_9SPHI</name>
<feature type="compositionally biased region" description="Polar residues" evidence="1">
    <location>
        <begin position="42"/>
        <end position="66"/>
    </location>
</feature>
<feature type="compositionally biased region" description="Basic and acidic residues" evidence="1">
    <location>
        <begin position="24"/>
        <end position="39"/>
    </location>
</feature>
<dbReference type="AlphaFoldDB" id="A0A1H8U987"/>
<protein>
    <recommendedName>
        <fullName evidence="5">Entericidin</fullName>
    </recommendedName>
</protein>
<keyword evidence="2" id="KW-0732">Signal</keyword>
<evidence type="ECO:0008006" key="5">
    <source>
        <dbReference type="Google" id="ProtNLM"/>
    </source>
</evidence>
<evidence type="ECO:0000313" key="3">
    <source>
        <dbReference type="EMBL" id="SEO99832.1"/>
    </source>
</evidence>
<dbReference type="STRING" id="551995.SAMN05192574_118103"/>
<proteinExistence type="predicted"/>
<gene>
    <name evidence="3" type="ORF">SAMN05192574_118103</name>
</gene>
<evidence type="ECO:0000256" key="1">
    <source>
        <dbReference type="SAM" id="MobiDB-lite"/>
    </source>
</evidence>
<sequence>MRKNIFTGLFVLSVSLIMACNGDHSARSGEDTAQAKHDAPSNLDTSKTTSVTGDASTIDNSPSGGTKTKKADTSKMDSVKR</sequence>
<evidence type="ECO:0000256" key="2">
    <source>
        <dbReference type="SAM" id="SignalP"/>
    </source>
</evidence>
<dbReference type="EMBL" id="FOCL01000018">
    <property type="protein sequence ID" value="SEO99832.1"/>
    <property type="molecule type" value="Genomic_DNA"/>
</dbReference>
<dbReference type="OrthoDB" id="798151at2"/>
<feature type="compositionally biased region" description="Basic and acidic residues" evidence="1">
    <location>
        <begin position="69"/>
        <end position="81"/>
    </location>
</feature>
<dbReference type="RefSeq" id="WP_091221203.1">
    <property type="nucleotide sequence ID" value="NZ_FOCL01000018.1"/>
</dbReference>
<dbReference type="Proteomes" id="UP000198942">
    <property type="component" value="Unassembled WGS sequence"/>
</dbReference>
<feature type="chain" id="PRO_5011588302" description="Entericidin" evidence="2">
    <location>
        <begin position="20"/>
        <end position="81"/>
    </location>
</feature>
<accession>A0A1H8U987</accession>
<organism evidence="3 4">
    <name type="scientific">Mucilaginibacter gossypiicola</name>
    <dbReference type="NCBI Taxonomy" id="551995"/>
    <lineage>
        <taxon>Bacteria</taxon>
        <taxon>Pseudomonadati</taxon>
        <taxon>Bacteroidota</taxon>
        <taxon>Sphingobacteriia</taxon>
        <taxon>Sphingobacteriales</taxon>
        <taxon>Sphingobacteriaceae</taxon>
        <taxon>Mucilaginibacter</taxon>
    </lineage>
</organism>
<keyword evidence="4" id="KW-1185">Reference proteome</keyword>
<dbReference type="PROSITE" id="PS51257">
    <property type="entry name" value="PROKAR_LIPOPROTEIN"/>
    <property type="match status" value="1"/>
</dbReference>
<reference evidence="4" key="1">
    <citation type="submission" date="2016-10" db="EMBL/GenBank/DDBJ databases">
        <authorList>
            <person name="Varghese N."/>
            <person name="Submissions S."/>
        </authorList>
    </citation>
    <scope>NUCLEOTIDE SEQUENCE [LARGE SCALE GENOMIC DNA]</scope>
    <source>
        <strain evidence="4">Gh-48</strain>
    </source>
</reference>
<evidence type="ECO:0000313" key="4">
    <source>
        <dbReference type="Proteomes" id="UP000198942"/>
    </source>
</evidence>
<feature type="region of interest" description="Disordered" evidence="1">
    <location>
        <begin position="22"/>
        <end position="81"/>
    </location>
</feature>
<feature type="signal peptide" evidence="2">
    <location>
        <begin position="1"/>
        <end position="19"/>
    </location>
</feature>